<dbReference type="GO" id="GO:0016020">
    <property type="term" value="C:membrane"/>
    <property type="evidence" value="ECO:0007669"/>
    <property type="project" value="TreeGrafter"/>
</dbReference>
<dbReference type="Pfam" id="PF00106">
    <property type="entry name" value="adh_short"/>
    <property type="match status" value="1"/>
</dbReference>
<dbReference type="SUPFAM" id="SSF51735">
    <property type="entry name" value="NAD(P)-binding Rossmann-fold domains"/>
    <property type="match status" value="1"/>
</dbReference>
<organism evidence="3 4">
    <name type="scientific">Prochlorococcus phage P-TIM68</name>
    <dbReference type="NCBI Taxonomy" id="1542477"/>
    <lineage>
        <taxon>Viruses</taxon>
        <taxon>Duplodnaviria</taxon>
        <taxon>Heunggongvirae</taxon>
        <taxon>Uroviricota</taxon>
        <taxon>Caudoviricetes</taxon>
        <taxon>Pantevenvirales</taxon>
        <taxon>Kyanoviridae</taxon>
        <taxon>Haifavirus</taxon>
        <taxon>Haifavirus tim68</taxon>
    </lineage>
</organism>
<dbReference type="PROSITE" id="PS00061">
    <property type="entry name" value="ADH_SHORT"/>
    <property type="match status" value="1"/>
</dbReference>
<reference evidence="4" key="1">
    <citation type="submission" date="2014-08" db="EMBL/GenBank/DDBJ databases">
        <authorList>
            <person name="Edwards T."/>
        </authorList>
    </citation>
    <scope>NUCLEOTIDE SEQUENCE [LARGE SCALE GENOMIC DNA]</scope>
</reference>
<dbReference type="CDD" id="cd05233">
    <property type="entry name" value="SDR_c"/>
    <property type="match status" value="1"/>
</dbReference>
<keyword evidence="2" id="KW-0560">Oxidoreductase</keyword>
<evidence type="ECO:0008006" key="5">
    <source>
        <dbReference type="Google" id="ProtNLM"/>
    </source>
</evidence>
<dbReference type="InterPro" id="IPR020904">
    <property type="entry name" value="Sc_DH/Rdtase_CS"/>
</dbReference>
<evidence type="ECO:0000313" key="3">
    <source>
        <dbReference type="EMBL" id="AIR93525.1"/>
    </source>
</evidence>
<dbReference type="Gene3D" id="3.40.50.720">
    <property type="entry name" value="NAD(P)-binding Rossmann-like Domain"/>
    <property type="match status" value="1"/>
</dbReference>
<dbReference type="Proteomes" id="UP000207741">
    <property type="component" value="Segment"/>
</dbReference>
<dbReference type="InterPro" id="IPR036291">
    <property type="entry name" value="NAD(P)-bd_dom_sf"/>
</dbReference>
<dbReference type="PRINTS" id="PR00080">
    <property type="entry name" value="SDRFAMILY"/>
</dbReference>
<protein>
    <recommendedName>
        <fullName evidence="5">Short-chain dehydrogenase</fullName>
    </recommendedName>
</protein>
<dbReference type="PANTHER" id="PTHR44196:SF1">
    <property type="entry name" value="DEHYDROGENASE_REDUCTASE SDR FAMILY MEMBER 7B"/>
    <property type="match status" value="1"/>
</dbReference>
<dbReference type="RefSeq" id="YP_009213700.1">
    <property type="nucleotide sequence ID" value="NC_028955.1"/>
</dbReference>
<proteinExistence type="inferred from homology"/>
<accession>A0A0K0KVL6</accession>
<dbReference type="EMBL" id="KM359505">
    <property type="protein sequence ID" value="AIR93525.1"/>
    <property type="molecule type" value="Genomic_DNA"/>
</dbReference>
<dbReference type="PRINTS" id="PR00081">
    <property type="entry name" value="GDHRDH"/>
</dbReference>
<dbReference type="GO" id="GO:0016491">
    <property type="term" value="F:oxidoreductase activity"/>
    <property type="evidence" value="ECO:0007669"/>
    <property type="project" value="UniProtKB-KW"/>
</dbReference>
<dbReference type="KEGG" id="vg:26640244"/>
<evidence type="ECO:0000256" key="2">
    <source>
        <dbReference type="ARBA" id="ARBA00023002"/>
    </source>
</evidence>
<evidence type="ECO:0000256" key="1">
    <source>
        <dbReference type="ARBA" id="ARBA00006484"/>
    </source>
</evidence>
<dbReference type="InterPro" id="IPR002347">
    <property type="entry name" value="SDR_fam"/>
</dbReference>
<sequence>MDYYYNILITGCSSGLGEALFNEVWQHDHLNPFGHYRTEDGDPHALIGDITDSDFPEKLDNHIRENKIDCFINNAGVYEGDIIDTNLGSQIRMLQVVYKYFLENQKGRIININSIAGIYPSANESVYCASKFGLKGFSKSIQLEAVSTGIEITDVYLGGVQTRMTEDRNNYDQLMRVEDVAYQIIDLVNTKSYYVNEVTLRRRNNFNSNHIMYD</sequence>
<name>A0A0K0KVL6_9CAUD</name>
<dbReference type="PANTHER" id="PTHR44196">
    <property type="entry name" value="DEHYDROGENASE/REDUCTASE SDR FAMILY MEMBER 7B"/>
    <property type="match status" value="1"/>
</dbReference>
<evidence type="ECO:0000313" key="4">
    <source>
        <dbReference type="Proteomes" id="UP000207741"/>
    </source>
</evidence>
<comment type="similarity">
    <text evidence="1">Belongs to the short-chain dehydrogenases/reductases (SDR) family.</text>
</comment>
<keyword evidence="4" id="KW-1185">Reference proteome</keyword>
<dbReference type="GeneID" id="26640244"/>